<dbReference type="AlphaFoldDB" id="A0AAV6I8P8"/>
<dbReference type="SUPFAM" id="SSF55144">
    <property type="entry name" value="LigT-like"/>
    <property type="match status" value="1"/>
</dbReference>
<reference evidence="12" key="1">
    <citation type="submission" date="2020-08" db="EMBL/GenBank/DDBJ databases">
        <title>Plant Genome Project.</title>
        <authorList>
            <person name="Zhang R.-G."/>
        </authorList>
    </citation>
    <scope>NUCLEOTIDE SEQUENCE</scope>
    <source>
        <strain evidence="12">WSP0</strain>
        <tissue evidence="12">Leaf</tissue>
    </source>
</reference>
<dbReference type="InterPro" id="IPR036612">
    <property type="entry name" value="KH_dom_type_1_sf"/>
</dbReference>
<dbReference type="Pfam" id="PF10469">
    <property type="entry name" value="AKAP7_NLS"/>
    <property type="match status" value="1"/>
</dbReference>
<evidence type="ECO:0000256" key="7">
    <source>
        <dbReference type="ARBA" id="ARBA00023294"/>
    </source>
</evidence>
<comment type="similarity">
    <text evidence="2 9">Belongs to the Aux/IAA family.</text>
</comment>
<evidence type="ECO:0000256" key="9">
    <source>
        <dbReference type="RuleBase" id="RU004549"/>
    </source>
</evidence>
<keyword evidence="6 9" id="KW-0539">Nucleus</keyword>
<dbReference type="SMART" id="SM00322">
    <property type="entry name" value="KH"/>
    <property type="match status" value="1"/>
</dbReference>
<feature type="domain" description="PB1" evidence="11">
    <location>
        <begin position="192"/>
        <end position="288"/>
    </location>
</feature>
<dbReference type="Gene3D" id="3.90.1140.10">
    <property type="entry name" value="Cyclic phosphodiesterase"/>
    <property type="match status" value="1"/>
</dbReference>
<keyword evidence="13" id="KW-1185">Reference proteome</keyword>
<dbReference type="Gene3D" id="3.10.20.90">
    <property type="entry name" value="Phosphatidylinositol 3-kinase Catalytic Subunit, Chain A, domain 1"/>
    <property type="match status" value="1"/>
</dbReference>
<accession>A0AAV6I8P8</accession>
<dbReference type="GO" id="GO:0003723">
    <property type="term" value="F:RNA binding"/>
    <property type="evidence" value="ECO:0007669"/>
    <property type="project" value="UniProtKB-UniRule"/>
</dbReference>
<dbReference type="GO" id="GO:0006355">
    <property type="term" value="P:regulation of DNA-templated transcription"/>
    <property type="evidence" value="ECO:0007669"/>
    <property type="project" value="TreeGrafter"/>
</dbReference>
<dbReference type="InterPro" id="IPR009210">
    <property type="entry name" value="ASCC1"/>
</dbReference>
<dbReference type="Gene3D" id="3.30.1370.10">
    <property type="entry name" value="K Homology domain, type 1"/>
    <property type="match status" value="1"/>
</dbReference>
<dbReference type="EMBL" id="JACTNZ010000012">
    <property type="protein sequence ID" value="KAG5523454.1"/>
    <property type="molecule type" value="Genomic_DNA"/>
</dbReference>
<keyword evidence="3 9" id="KW-0678">Repressor</keyword>
<dbReference type="InterPro" id="IPR033389">
    <property type="entry name" value="AUX/IAA_dom"/>
</dbReference>
<dbReference type="InterPro" id="IPR009097">
    <property type="entry name" value="Cyclic_Pdiesterase"/>
</dbReference>
<keyword evidence="8" id="KW-0694">RNA-binding</keyword>
<comment type="subunit">
    <text evidence="9">Homodimers and heterodimers.</text>
</comment>
<keyword evidence="5 9" id="KW-0804">Transcription</keyword>
<evidence type="ECO:0000256" key="6">
    <source>
        <dbReference type="ARBA" id="ARBA00023242"/>
    </source>
</evidence>
<evidence type="ECO:0000256" key="1">
    <source>
        <dbReference type="ARBA" id="ARBA00004123"/>
    </source>
</evidence>
<comment type="subcellular location">
    <subcellularLocation>
        <location evidence="1 9">Nucleus</location>
    </subcellularLocation>
</comment>
<dbReference type="SUPFAM" id="SSF54277">
    <property type="entry name" value="CAD &amp; PB1 domains"/>
    <property type="match status" value="1"/>
</dbReference>
<dbReference type="InterPro" id="IPR053793">
    <property type="entry name" value="PB1-like"/>
</dbReference>
<keyword evidence="4 9" id="KW-0805">Transcription regulation</keyword>
<gene>
    <name evidence="12" type="ORF">RHGRI_035313</name>
</gene>
<feature type="compositionally biased region" description="Basic and acidic residues" evidence="10">
    <location>
        <begin position="21"/>
        <end position="38"/>
    </location>
</feature>
<evidence type="ECO:0000256" key="10">
    <source>
        <dbReference type="SAM" id="MobiDB-lite"/>
    </source>
</evidence>
<name>A0AAV6I8P8_9ERIC</name>
<feature type="compositionally biased region" description="Basic and acidic residues" evidence="10">
    <location>
        <begin position="584"/>
        <end position="598"/>
    </location>
</feature>
<feature type="region of interest" description="Disordered" evidence="10">
    <location>
        <begin position="1"/>
        <end position="64"/>
    </location>
</feature>
<dbReference type="Proteomes" id="UP000823749">
    <property type="component" value="Chromosome 12"/>
</dbReference>
<proteinExistence type="inferred from homology"/>
<sequence>MSRPLEQDYIGLSEASSLDRSPTEAEKENVLNLKETELRLGLPGSESPERKAGPGVSLFGKDKEEKTNGYYSLSPLKNFSSGSKRGFSDAIDGSGKWVFSVNGGSEADLGKNGSENKNTQKPCLDGSNMKEVVSHVEEKKTQVSPVKQLGSAPPAAKAQVVGWPPVRSFRKNTMATNLTKKSDDDGKSGSGCLYVKVSMDGAPYLRKVDLKTYSNYRELSSALEKMFSCFTIGQCGSHGLSESHLKDLLHGSEYVLTYEDKDGDWMLVGDVPWEMFIDSCKRMRIMKGSEAIGLASLPMCSKGHGEVQEPQLSTWKTKKAIILKKAKGFCFWECRDLSCQWKVGGPKDRLCVMDLKSQKTVNPIWRPVCTQSSSSQDCSVKQLQAGFEDLHDLDGGRKVEDEIQVQEVNYSISSSSLDAQHTLDDGEAANEPADPILGPRSFQDNSQGRAPEGGSAPSDEKHSISVKVGASLMCFIKGKGGSTQKSIEEEIGVKIIFPSSKEEDFIVIEGISAAVVTRASERIQVIIDEAVKSPSLEYSHFVSLPLAIHLELVDKLLNFQKSILGSSNAYQNENLDSDANGDTSEEKDKGQESDRGSDVAVKLKVEDDNDHVKVDNDHVKVDITNIRRVSYPTRASKPSGMKEAIYHSSDVLSLITCSSHIFFYSFDDSYYLRYNGSLAVAFFLFRSPARFRKYTFLLTDLRIEKSIFIEPKMMHLTILMLKLWNKDRVDAAAEVLQTVSSEVLEALRQEPVSVRLKGLECMRGTLAEARVVYIPVEEIGGKGRLSRACRILSSWPLYYFSNLSSLSSTLPGFFLHATVMNARHRKRGRWTKKLDSFDARAIFKQFGSEEWGDYLIREAHLSQRFVYDENGYYHCCASIPFPVTMQVD</sequence>
<dbReference type="PROSITE" id="PS50084">
    <property type="entry name" value="KH_TYPE_1"/>
    <property type="match status" value="1"/>
</dbReference>
<dbReference type="FunFam" id="3.10.20.90:FF:000078">
    <property type="entry name" value="Auxin-responsive protein"/>
    <property type="match status" value="1"/>
</dbReference>
<dbReference type="PANTHER" id="PTHR13360:SF1">
    <property type="entry name" value="ACTIVATING SIGNAL COINTEGRATOR 1 COMPLEX SUBUNIT 1"/>
    <property type="match status" value="1"/>
</dbReference>
<dbReference type="GO" id="GO:0005634">
    <property type="term" value="C:nucleus"/>
    <property type="evidence" value="ECO:0007669"/>
    <property type="project" value="UniProtKB-SubCell"/>
</dbReference>
<feature type="region of interest" description="Disordered" evidence="10">
    <location>
        <begin position="425"/>
        <end position="462"/>
    </location>
</feature>
<evidence type="ECO:0000256" key="3">
    <source>
        <dbReference type="ARBA" id="ARBA00022491"/>
    </source>
</evidence>
<dbReference type="PROSITE" id="PS51745">
    <property type="entry name" value="PB1"/>
    <property type="match status" value="1"/>
</dbReference>
<dbReference type="Pfam" id="PF00013">
    <property type="entry name" value="KH_1"/>
    <property type="match status" value="1"/>
</dbReference>
<comment type="caution">
    <text evidence="12">The sequence shown here is derived from an EMBL/GenBank/DDBJ whole genome shotgun (WGS) entry which is preliminary data.</text>
</comment>
<dbReference type="SUPFAM" id="SSF54791">
    <property type="entry name" value="Eukaryotic type KH-domain (KH-domain type I)"/>
    <property type="match status" value="1"/>
</dbReference>
<evidence type="ECO:0000256" key="4">
    <source>
        <dbReference type="ARBA" id="ARBA00023015"/>
    </source>
</evidence>
<dbReference type="InterPro" id="IPR019510">
    <property type="entry name" value="AKAP7-like_phosphoesterase"/>
</dbReference>
<evidence type="ECO:0000313" key="12">
    <source>
        <dbReference type="EMBL" id="KAG5523454.1"/>
    </source>
</evidence>
<protein>
    <recommendedName>
        <fullName evidence="9">Auxin-responsive protein</fullName>
    </recommendedName>
</protein>
<evidence type="ECO:0000259" key="11">
    <source>
        <dbReference type="PROSITE" id="PS51745"/>
    </source>
</evidence>
<dbReference type="InterPro" id="IPR004087">
    <property type="entry name" value="KH_dom"/>
</dbReference>
<dbReference type="PANTHER" id="PTHR13360">
    <property type="entry name" value="ACTIVATING SIGNAL COINTEGRATOR 1 COMPLEX SUBUNIT 1"/>
    <property type="match status" value="1"/>
</dbReference>
<evidence type="ECO:0000256" key="8">
    <source>
        <dbReference type="PROSITE-ProRule" id="PRU00117"/>
    </source>
</evidence>
<organism evidence="12 13">
    <name type="scientific">Rhododendron griersonianum</name>
    <dbReference type="NCBI Taxonomy" id="479676"/>
    <lineage>
        <taxon>Eukaryota</taxon>
        <taxon>Viridiplantae</taxon>
        <taxon>Streptophyta</taxon>
        <taxon>Embryophyta</taxon>
        <taxon>Tracheophyta</taxon>
        <taxon>Spermatophyta</taxon>
        <taxon>Magnoliopsida</taxon>
        <taxon>eudicotyledons</taxon>
        <taxon>Gunneridae</taxon>
        <taxon>Pentapetalae</taxon>
        <taxon>asterids</taxon>
        <taxon>Ericales</taxon>
        <taxon>Ericaceae</taxon>
        <taxon>Ericoideae</taxon>
        <taxon>Rhodoreae</taxon>
        <taxon>Rhododendron</taxon>
    </lineage>
</organism>
<evidence type="ECO:0000313" key="13">
    <source>
        <dbReference type="Proteomes" id="UP000823749"/>
    </source>
</evidence>
<comment type="function">
    <text evidence="9">Aux/IAA proteins are short-lived transcriptional factors that function as repressors of early auxin response genes at low auxin concentrations.</text>
</comment>
<feature type="region of interest" description="Disordered" evidence="10">
    <location>
        <begin position="571"/>
        <end position="598"/>
    </location>
</feature>
<evidence type="ECO:0000256" key="2">
    <source>
        <dbReference type="ARBA" id="ARBA00006728"/>
    </source>
</evidence>
<dbReference type="GO" id="GO:0006307">
    <property type="term" value="P:DNA alkylation repair"/>
    <property type="evidence" value="ECO:0007669"/>
    <property type="project" value="InterPro"/>
</dbReference>
<dbReference type="GO" id="GO:0009734">
    <property type="term" value="P:auxin-activated signaling pathway"/>
    <property type="evidence" value="ECO:0007669"/>
    <property type="project" value="UniProtKB-UniRule"/>
</dbReference>
<evidence type="ECO:0000256" key="5">
    <source>
        <dbReference type="ARBA" id="ARBA00023163"/>
    </source>
</evidence>
<keyword evidence="7 9" id="KW-0927">Auxin signaling pathway</keyword>
<dbReference type="InterPro" id="IPR004088">
    <property type="entry name" value="KH_dom_type_1"/>
</dbReference>
<dbReference type="Pfam" id="PF02309">
    <property type="entry name" value="AUX_IAA"/>
    <property type="match status" value="1"/>
</dbReference>